<reference evidence="2 3" key="1">
    <citation type="journal article" date="2014" name="PLoS Genet.">
        <title>Analysis of the Phlebiopsis gigantea genome, transcriptome and secretome provides insight into its pioneer colonization strategies of wood.</title>
        <authorList>
            <person name="Hori C."/>
            <person name="Ishida T."/>
            <person name="Igarashi K."/>
            <person name="Samejima M."/>
            <person name="Suzuki H."/>
            <person name="Master E."/>
            <person name="Ferreira P."/>
            <person name="Ruiz-Duenas F.J."/>
            <person name="Held B."/>
            <person name="Canessa P."/>
            <person name="Larrondo L.F."/>
            <person name="Schmoll M."/>
            <person name="Druzhinina I.S."/>
            <person name="Kubicek C.P."/>
            <person name="Gaskell J.A."/>
            <person name="Kersten P."/>
            <person name="St John F."/>
            <person name="Glasner J."/>
            <person name="Sabat G."/>
            <person name="Splinter BonDurant S."/>
            <person name="Syed K."/>
            <person name="Yadav J."/>
            <person name="Mgbeahuruike A.C."/>
            <person name="Kovalchuk A."/>
            <person name="Asiegbu F.O."/>
            <person name="Lackner G."/>
            <person name="Hoffmeister D."/>
            <person name="Rencoret J."/>
            <person name="Gutierrez A."/>
            <person name="Sun H."/>
            <person name="Lindquist E."/>
            <person name="Barry K."/>
            <person name="Riley R."/>
            <person name="Grigoriev I.V."/>
            <person name="Henrissat B."/>
            <person name="Kues U."/>
            <person name="Berka R.M."/>
            <person name="Martinez A.T."/>
            <person name="Covert S.F."/>
            <person name="Blanchette R.A."/>
            <person name="Cullen D."/>
        </authorList>
    </citation>
    <scope>NUCLEOTIDE SEQUENCE [LARGE SCALE GENOMIC DNA]</scope>
    <source>
        <strain evidence="2 3">11061_1 CR5-6</strain>
    </source>
</reference>
<protein>
    <recommendedName>
        <fullName evidence="1">CinA C-terminal domain-containing protein</fullName>
    </recommendedName>
</protein>
<dbReference type="Gene3D" id="3.90.950.20">
    <property type="entry name" value="CinA-like"/>
    <property type="match status" value="1"/>
</dbReference>
<sequence>MALPGPVLGKLVLVPGNARTQSATPTMTDTTAAFPPPALAALAAQAAAILTERKQTVGVAETAAGGLVSAALLSVPGASAYYAGGLTLYTLASRLAFGGWTEADRAGYRGPTPEIVAGLAAHARTALQSTYAIGESGTAGPTGGITNRKPGYVVVAVVTPEGEVTRAVDTGVADRQTNMVRFAEEALKLLVEVLTAADKGKL</sequence>
<proteinExistence type="predicted"/>
<dbReference type="InterPro" id="IPR008136">
    <property type="entry name" value="CinA_C"/>
</dbReference>
<dbReference type="EMBL" id="KN840468">
    <property type="protein sequence ID" value="KIP09297.1"/>
    <property type="molecule type" value="Genomic_DNA"/>
</dbReference>
<gene>
    <name evidence="2" type="ORF">PHLGIDRAFT_34548</name>
</gene>
<dbReference type="Proteomes" id="UP000053257">
    <property type="component" value="Unassembled WGS sequence"/>
</dbReference>
<accession>A0A0C3SAL5</accession>
<dbReference type="InterPro" id="IPR036653">
    <property type="entry name" value="CinA-like_C"/>
</dbReference>
<dbReference type="Pfam" id="PF02464">
    <property type="entry name" value="CinA"/>
    <property type="match status" value="1"/>
</dbReference>
<dbReference type="SUPFAM" id="SSF142433">
    <property type="entry name" value="CinA-like"/>
    <property type="match status" value="1"/>
</dbReference>
<evidence type="ECO:0000313" key="2">
    <source>
        <dbReference type="EMBL" id="KIP09297.1"/>
    </source>
</evidence>
<dbReference type="AlphaFoldDB" id="A0A0C3SAL5"/>
<evidence type="ECO:0000259" key="1">
    <source>
        <dbReference type="Pfam" id="PF02464"/>
    </source>
</evidence>
<name>A0A0C3SAL5_PHLG1</name>
<dbReference type="HOGENOM" id="CLU_030805_2_0_1"/>
<organism evidence="2 3">
    <name type="scientific">Phlebiopsis gigantea (strain 11061_1 CR5-6)</name>
    <name type="common">White-rot fungus</name>
    <name type="synonym">Peniophora gigantea</name>
    <dbReference type="NCBI Taxonomy" id="745531"/>
    <lineage>
        <taxon>Eukaryota</taxon>
        <taxon>Fungi</taxon>
        <taxon>Dikarya</taxon>
        <taxon>Basidiomycota</taxon>
        <taxon>Agaricomycotina</taxon>
        <taxon>Agaricomycetes</taxon>
        <taxon>Polyporales</taxon>
        <taxon>Phanerochaetaceae</taxon>
        <taxon>Phlebiopsis</taxon>
    </lineage>
</organism>
<dbReference type="OrthoDB" id="2350783at2759"/>
<feature type="domain" description="CinA C-terminal" evidence="1">
    <location>
        <begin position="41"/>
        <end position="193"/>
    </location>
</feature>
<evidence type="ECO:0000313" key="3">
    <source>
        <dbReference type="Proteomes" id="UP000053257"/>
    </source>
</evidence>
<dbReference type="STRING" id="745531.A0A0C3SAL5"/>
<keyword evidence="3" id="KW-1185">Reference proteome</keyword>